<evidence type="ECO:0000313" key="2">
    <source>
        <dbReference type="Proteomes" id="UP000176493"/>
    </source>
</evidence>
<dbReference type="PANTHER" id="PTHR43546">
    <property type="entry name" value="UPF0173 METAL-DEPENDENT HYDROLASE MJ1163-RELATED"/>
    <property type="match status" value="1"/>
</dbReference>
<dbReference type="SUPFAM" id="SSF56281">
    <property type="entry name" value="Metallo-hydrolase/oxidoreductase"/>
    <property type="match status" value="1"/>
</dbReference>
<dbReference type="Gene3D" id="3.60.15.10">
    <property type="entry name" value="Ribonuclease Z/Hydroxyacylglutathione hydrolase-like"/>
    <property type="match status" value="1"/>
</dbReference>
<sequence>MKSIDVILVTHEHQDHLHMDSLKAVLRNNLKAKVITNRGVGKLLEKEGIGYELLEDKQGKTISGILLEGFGEKHATIYQDFGQVVNTGYRIASRFFYPGDAFYNPGKPVEILALPVAGPWLKLEEAIDYATLLKPKVCFSVHDGMLKFIGPTHKVLHTFLPTVGIEFRDAVKDIELVF</sequence>
<dbReference type="PANTHER" id="PTHR43546:SF3">
    <property type="entry name" value="UPF0173 METAL-DEPENDENT HYDROLASE MJ1163"/>
    <property type="match status" value="1"/>
</dbReference>
<comment type="caution">
    <text evidence="1">The sequence shown here is derived from an EMBL/GenBank/DDBJ whole genome shotgun (WGS) entry which is preliminary data.</text>
</comment>
<dbReference type="InterPro" id="IPR036866">
    <property type="entry name" value="RibonucZ/Hydroxyglut_hydro"/>
</dbReference>
<gene>
    <name evidence="1" type="ORF">A2W52_03590</name>
</gene>
<accession>A0A1G2MI76</accession>
<evidence type="ECO:0000313" key="1">
    <source>
        <dbReference type="EMBL" id="OHA23553.1"/>
    </source>
</evidence>
<dbReference type="InterPro" id="IPR050114">
    <property type="entry name" value="UPF0173_UPF0282_UlaG_hydrolase"/>
</dbReference>
<dbReference type="EMBL" id="MHRJ01000003">
    <property type="protein sequence ID" value="OHA23553.1"/>
    <property type="molecule type" value="Genomic_DNA"/>
</dbReference>
<name>A0A1G2MI76_9BACT</name>
<evidence type="ECO:0008006" key="3">
    <source>
        <dbReference type="Google" id="ProtNLM"/>
    </source>
</evidence>
<organism evidence="1 2">
    <name type="scientific">Candidatus Taylorbacteria bacterium RIFCSPHIGHO2_02_49_25</name>
    <dbReference type="NCBI Taxonomy" id="1802305"/>
    <lineage>
        <taxon>Bacteria</taxon>
        <taxon>Candidatus Tayloriibacteriota</taxon>
    </lineage>
</organism>
<proteinExistence type="predicted"/>
<protein>
    <recommendedName>
        <fullName evidence="3">Metallo-beta-lactamase domain-containing protein</fullName>
    </recommendedName>
</protein>
<reference evidence="1 2" key="1">
    <citation type="journal article" date="2016" name="Nat. Commun.">
        <title>Thousands of microbial genomes shed light on interconnected biogeochemical processes in an aquifer system.</title>
        <authorList>
            <person name="Anantharaman K."/>
            <person name="Brown C.T."/>
            <person name="Hug L.A."/>
            <person name="Sharon I."/>
            <person name="Castelle C.J."/>
            <person name="Probst A.J."/>
            <person name="Thomas B.C."/>
            <person name="Singh A."/>
            <person name="Wilkins M.J."/>
            <person name="Karaoz U."/>
            <person name="Brodie E.L."/>
            <person name="Williams K.H."/>
            <person name="Hubbard S.S."/>
            <person name="Banfield J.F."/>
        </authorList>
    </citation>
    <scope>NUCLEOTIDE SEQUENCE [LARGE SCALE GENOMIC DNA]</scope>
</reference>
<dbReference type="Proteomes" id="UP000176493">
    <property type="component" value="Unassembled WGS sequence"/>
</dbReference>
<dbReference type="Pfam" id="PF13483">
    <property type="entry name" value="Lactamase_B_3"/>
    <property type="match status" value="1"/>
</dbReference>
<dbReference type="AlphaFoldDB" id="A0A1G2MI76"/>